<name>A0A6A5YJG8_9PLEO</name>
<evidence type="ECO:0000313" key="1">
    <source>
        <dbReference type="EMBL" id="KAF2106477.1"/>
    </source>
</evidence>
<gene>
    <name evidence="1" type="ORF">BDV96DRAFT_591004</name>
</gene>
<sequence length="349" mass="40597">MKRKFDDGDGRGDDVSNRPAMYADICRIDAKKRAIADRLSDIRREEASANKELMDTIISYSKGELRALADTMNSKLPREVRDLVYESYWKLNDWELDVARTFYSEEYKRELHNNWNHENYTARHLECKKQRERTGSDPCCQCFSWHQFAACLLPAFVGQQAASEAVEALAQNIKPDCQVLFDDLHFELSLDVFHVNVAIFSRNDWYMIFACAPLRRSSSNSSGENWPPPLSRKARLTVEENFRSLLNVEGVPAKVVNILFQSEVSLADLERYLELFRATYLELVRRGWKFQVEFEPMLGEKVNGNNQFLIDYERMSLNAWRKKYGLDAMLANEQLKNERIGFDPNAMVD</sequence>
<dbReference type="AlphaFoldDB" id="A0A6A5YJG8"/>
<dbReference type="EMBL" id="ML977362">
    <property type="protein sequence ID" value="KAF2106477.1"/>
    <property type="molecule type" value="Genomic_DNA"/>
</dbReference>
<reference evidence="1" key="1">
    <citation type="journal article" date="2020" name="Stud. Mycol.">
        <title>101 Dothideomycetes genomes: a test case for predicting lifestyles and emergence of pathogens.</title>
        <authorList>
            <person name="Haridas S."/>
            <person name="Albert R."/>
            <person name="Binder M."/>
            <person name="Bloem J."/>
            <person name="Labutti K."/>
            <person name="Salamov A."/>
            <person name="Andreopoulos B."/>
            <person name="Baker S."/>
            <person name="Barry K."/>
            <person name="Bills G."/>
            <person name="Bluhm B."/>
            <person name="Cannon C."/>
            <person name="Castanera R."/>
            <person name="Culley D."/>
            <person name="Daum C."/>
            <person name="Ezra D."/>
            <person name="Gonzalez J."/>
            <person name="Henrissat B."/>
            <person name="Kuo A."/>
            <person name="Liang C."/>
            <person name="Lipzen A."/>
            <person name="Lutzoni F."/>
            <person name="Magnuson J."/>
            <person name="Mondo S."/>
            <person name="Nolan M."/>
            <person name="Ohm R."/>
            <person name="Pangilinan J."/>
            <person name="Park H.-J."/>
            <person name="Ramirez L."/>
            <person name="Alfaro M."/>
            <person name="Sun H."/>
            <person name="Tritt A."/>
            <person name="Yoshinaga Y."/>
            <person name="Zwiers L.-H."/>
            <person name="Turgeon B."/>
            <person name="Goodwin S."/>
            <person name="Spatafora J."/>
            <person name="Crous P."/>
            <person name="Grigoriev I."/>
        </authorList>
    </citation>
    <scope>NUCLEOTIDE SEQUENCE</scope>
    <source>
        <strain evidence="1">CBS 627.86</strain>
    </source>
</reference>
<proteinExistence type="predicted"/>
<protein>
    <submittedName>
        <fullName evidence="1">Uncharacterized protein</fullName>
    </submittedName>
</protein>
<organism evidence="1 2">
    <name type="scientific">Lophiotrema nucula</name>
    <dbReference type="NCBI Taxonomy" id="690887"/>
    <lineage>
        <taxon>Eukaryota</taxon>
        <taxon>Fungi</taxon>
        <taxon>Dikarya</taxon>
        <taxon>Ascomycota</taxon>
        <taxon>Pezizomycotina</taxon>
        <taxon>Dothideomycetes</taxon>
        <taxon>Pleosporomycetidae</taxon>
        <taxon>Pleosporales</taxon>
        <taxon>Lophiotremataceae</taxon>
        <taxon>Lophiotrema</taxon>
    </lineage>
</organism>
<dbReference type="OrthoDB" id="3763466at2759"/>
<accession>A0A6A5YJG8</accession>
<dbReference type="Proteomes" id="UP000799770">
    <property type="component" value="Unassembled WGS sequence"/>
</dbReference>
<keyword evidence="2" id="KW-1185">Reference proteome</keyword>
<evidence type="ECO:0000313" key="2">
    <source>
        <dbReference type="Proteomes" id="UP000799770"/>
    </source>
</evidence>